<dbReference type="PANTHER" id="PTHR21726">
    <property type="entry name" value="PHOSPHATIDYLINOSITOL N-ACETYLGLUCOSAMINYLTRANSFERASE SUBUNIT P DOWN SYNDROME CRITICAL REGION PROTEIN 5 -RELATED"/>
    <property type="match status" value="1"/>
</dbReference>
<evidence type="ECO:0000313" key="4">
    <source>
        <dbReference type="EMBL" id="WOL06684.1"/>
    </source>
</evidence>
<dbReference type="Proteomes" id="UP001327560">
    <property type="component" value="Chromosome 5"/>
</dbReference>
<gene>
    <name evidence="4" type="ORF">Cni_G15418</name>
</gene>
<feature type="compositionally biased region" description="Polar residues" evidence="1">
    <location>
        <begin position="432"/>
        <end position="450"/>
    </location>
</feature>
<dbReference type="Pfam" id="PF14309">
    <property type="entry name" value="DUF4378"/>
    <property type="match status" value="1"/>
</dbReference>
<dbReference type="InterPro" id="IPR025486">
    <property type="entry name" value="DUF4378"/>
</dbReference>
<organism evidence="4 5">
    <name type="scientific">Canna indica</name>
    <name type="common">Indian-shot</name>
    <dbReference type="NCBI Taxonomy" id="4628"/>
    <lineage>
        <taxon>Eukaryota</taxon>
        <taxon>Viridiplantae</taxon>
        <taxon>Streptophyta</taxon>
        <taxon>Embryophyta</taxon>
        <taxon>Tracheophyta</taxon>
        <taxon>Spermatophyta</taxon>
        <taxon>Magnoliopsida</taxon>
        <taxon>Liliopsida</taxon>
        <taxon>Zingiberales</taxon>
        <taxon>Cannaceae</taxon>
        <taxon>Canna</taxon>
    </lineage>
</organism>
<keyword evidence="5" id="KW-1185">Reference proteome</keyword>
<proteinExistence type="predicted"/>
<feature type="region of interest" description="Disordered" evidence="1">
    <location>
        <begin position="616"/>
        <end position="643"/>
    </location>
</feature>
<feature type="region of interest" description="Disordered" evidence="1">
    <location>
        <begin position="347"/>
        <end position="454"/>
    </location>
</feature>
<name>A0AAQ3KDC8_9LILI</name>
<reference evidence="4 5" key="1">
    <citation type="submission" date="2023-10" db="EMBL/GenBank/DDBJ databases">
        <title>Chromosome-scale genome assembly provides insights into flower coloration mechanisms of Canna indica.</title>
        <authorList>
            <person name="Li C."/>
        </authorList>
    </citation>
    <scope>NUCLEOTIDE SEQUENCE [LARGE SCALE GENOMIC DNA]</scope>
    <source>
        <tissue evidence="4">Flower</tissue>
    </source>
</reference>
<evidence type="ECO:0008006" key="6">
    <source>
        <dbReference type="Google" id="ProtNLM"/>
    </source>
</evidence>
<evidence type="ECO:0000313" key="5">
    <source>
        <dbReference type="Proteomes" id="UP001327560"/>
    </source>
</evidence>
<dbReference type="Pfam" id="PF14383">
    <property type="entry name" value="VARLMGL"/>
    <property type="match status" value="1"/>
</dbReference>
<feature type="region of interest" description="Disordered" evidence="1">
    <location>
        <begin position="96"/>
        <end position="116"/>
    </location>
</feature>
<dbReference type="EMBL" id="CP136894">
    <property type="protein sequence ID" value="WOL06684.1"/>
    <property type="molecule type" value="Genomic_DNA"/>
</dbReference>
<dbReference type="PANTHER" id="PTHR21726:SF29">
    <property type="entry name" value="EXPRESSED PROTEIN"/>
    <property type="match status" value="1"/>
</dbReference>
<feature type="compositionally biased region" description="Polar residues" evidence="1">
    <location>
        <begin position="616"/>
        <end position="634"/>
    </location>
</feature>
<feature type="compositionally biased region" description="Polar residues" evidence="1">
    <location>
        <begin position="391"/>
        <end position="422"/>
    </location>
</feature>
<evidence type="ECO:0000259" key="2">
    <source>
        <dbReference type="Pfam" id="PF14309"/>
    </source>
</evidence>
<dbReference type="InterPro" id="IPR032795">
    <property type="entry name" value="DUF3741-assoc"/>
</dbReference>
<evidence type="ECO:0000256" key="1">
    <source>
        <dbReference type="SAM" id="MobiDB-lite"/>
    </source>
</evidence>
<feature type="compositionally biased region" description="Polar residues" evidence="1">
    <location>
        <begin position="96"/>
        <end position="107"/>
    </location>
</feature>
<accession>A0AAQ3KDC8</accession>
<feature type="domain" description="DUF4378" evidence="2">
    <location>
        <begin position="799"/>
        <end position="906"/>
    </location>
</feature>
<dbReference type="AlphaFoldDB" id="A0AAQ3KDC8"/>
<evidence type="ECO:0000259" key="3">
    <source>
        <dbReference type="Pfam" id="PF14383"/>
    </source>
</evidence>
<protein>
    <recommendedName>
        <fullName evidence="6">DUF4378 domain-containing protein</fullName>
    </recommendedName>
</protein>
<feature type="domain" description="DUF3741" evidence="3">
    <location>
        <begin position="105"/>
        <end position="136"/>
    </location>
</feature>
<sequence length="914" mass="100970">MKMLYWFVTDLFCTEVLRFVEFSKHSIDGGVMGGERGGSKTGGFFHLFDWNRKSRKKLFSNSPEGSKQGKRSSDTLPITQLRLIDDEEIFGGPSFKGSSDYSCGSSVTDEEGNGTRAPGVVARLMGLDSMPTSGVSEPYSTPFFDARSLRDNHSQRSPDFYPSEKFSHVPHKAEGYFRKPIETRSQKMPSSPIERFQREVLPPRLGKPLPLTHHKLLSPIKTPGFTSAKNATQIMEAAAKIIEPGLQIHPSTKGKIGSPSVPIRVRDPKDSIAAQERTSRLLQLSRAPVELADVQYSRGQSLNRSWNRTEDIVIVRSSPDPYELNATGARSKGKSISLAIQAKVNVQKRESLGTSSRSALVQKEHEDYKVNQPFRTQSSNQKNKLSKKPSTANASGVLRQNNQKQNCQSGKSKLGTKQSISHQHGRKILSGDPSSGKSKNANKLSGNTRVGSRKQVLETTGLDMEGSSSNNKDFPQKKRLIEGSFNPEKSSTIYNGLMNRHEANVKPDMLIDQHTRRTEDNRNATDIISFTFTSPLVKTFGGSQSCNLVVDNWDKRNGCSFENNFSENKKSIPSVGLNVLSGDALSHLLEQKLRELTSSIEPSCDFTRAAKLATSSPTLQDSCSPSNSLSTLTTENDEFLPRPCKDKPSSVLYPAVTSSGQGIGVKNKLQVAEGVESSNIPACLDPNYNHQSPLSVFDASFSSESWQLSESSGSTDGSNLCPSSSVNAQNNVHLHSSTKPVETETELSDSASSLAKESLEQLHITNNTTANEKELKCVREILCKQGLMYNDLGSYYLTDKEAATNDKATSNLLFDCVQECLDLKHSLYFKAGYRAWDKGTMVTRDDLAQDIYDQISGWRSMGNWMVDELVANDMSTHLGKWVDFEIEAFETGKQIQKQILSSLIDEVLADFRIK</sequence>